<organism evidence="1 2">
    <name type="scientific">Stylosanthes scabra</name>
    <dbReference type="NCBI Taxonomy" id="79078"/>
    <lineage>
        <taxon>Eukaryota</taxon>
        <taxon>Viridiplantae</taxon>
        <taxon>Streptophyta</taxon>
        <taxon>Embryophyta</taxon>
        <taxon>Tracheophyta</taxon>
        <taxon>Spermatophyta</taxon>
        <taxon>Magnoliopsida</taxon>
        <taxon>eudicotyledons</taxon>
        <taxon>Gunneridae</taxon>
        <taxon>Pentapetalae</taxon>
        <taxon>rosids</taxon>
        <taxon>fabids</taxon>
        <taxon>Fabales</taxon>
        <taxon>Fabaceae</taxon>
        <taxon>Papilionoideae</taxon>
        <taxon>50 kb inversion clade</taxon>
        <taxon>dalbergioids sensu lato</taxon>
        <taxon>Dalbergieae</taxon>
        <taxon>Pterocarpus clade</taxon>
        <taxon>Stylosanthes</taxon>
    </lineage>
</organism>
<dbReference type="EMBL" id="JASCZI010211605">
    <property type="protein sequence ID" value="MED6195012.1"/>
    <property type="molecule type" value="Genomic_DNA"/>
</dbReference>
<reference evidence="1 2" key="1">
    <citation type="journal article" date="2023" name="Plants (Basel)">
        <title>Bridging the Gap: Combining Genomics and Transcriptomics Approaches to Understand Stylosanthes scabra, an Orphan Legume from the Brazilian Caatinga.</title>
        <authorList>
            <person name="Ferreira-Neto J.R.C."/>
            <person name="da Silva M.D."/>
            <person name="Binneck E."/>
            <person name="de Melo N.F."/>
            <person name="da Silva R.H."/>
            <person name="de Melo A.L.T.M."/>
            <person name="Pandolfi V."/>
            <person name="Bustamante F.O."/>
            <person name="Brasileiro-Vidal A.C."/>
            <person name="Benko-Iseppon A.M."/>
        </authorList>
    </citation>
    <scope>NUCLEOTIDE SEQUENCE [LARGE SCALE GENOMIC DNA]</scope>
    <source>
        <tissue evidence="1">Leaves</tissue>
    </source>
</reference>
<sequence length="117" mass="12850">MTKAQEHYSIIIANKLSNTWCMMPEILAEFQTSTGKCPGSYQVIKVVTLNPCPSVTKARPWAGAHAESTPQRGLGVVLAWFAGLICWDNAATWSGRGLLLGSRPTVVKTRSERHLRP</sequence>
<dbReference type="Proteomes" id="UP001341840">
    <property type="component" value="Unassembled WGS sequence"/>
</dbReference>
<keyword evidence="2" id="KW-1185">Reference proteome</keyword>
<proteinExistence type="predicted"/>
<comment type="caution">
    <text evidence="1">The sequence shown here is derived from an EMBL/GenBank/DDBJ whole genome shotgun (WGS) entry which is preliminary data.</text>
</comment>
<name>A0ABU6XBH1_9FABA</name>
<evidence type="ECO:0000313" key="1">
    <source>
        <dbReference type="EMBL" id="MED6195012.1"/>
    </source>
</evidence>
<accession>A0ABU6XBH1</accession>
<protein>
    <submittedName>
        <fullName evidence="1">Uncharacterized protein</fullName>
    </submittedName>
</protein>
<evidence type="ECO:0000313" key="2">
    <source>
        <dbReference type="Proteomes" id="UP001341840"/>
    </source>
</evidence>
<gene>
    <name evidence="1" type="ORF">PIB30_034037</name>
</gene>